<dbReference type="Proteomes" id="UP001500363">
    <property type="component" value="Unassembled WGS sequence"/>
</dbReference>
<dbReference type="GO" id="GO:0016787">
    <property type="term" value="F:hydrolase activity"/>
    <property type="evidence" value="ECO:0007669"/>
    <property type="project" value="UniProtKB-KW"/>
</dbReference>
<dbReference type="RefSeq" id="WP_344182498.1">
    <property type="nucleotide sequence ID" value="NZ_BAAANC010000004.1"/>
</dbReference>
<dbReference type="InterPro" id="IPR000073">
    <property type="entry name" value="AB_hydrolase_1"/>
</dbReference>
<dbReference type="SUPFAM" id="SSF53474">
    <property type="entry name" value="alpha/beta-Hydrolases"/>
    <property type="match status" value="1"/>
</dbReference>
<dbReference type="PANTHER" id="PTHR43798:SF33">
    <property type="entry name" value="HYDROLASE, PUTATIVE (AFU_ORTHOLOGUE AFUA_2G14860)-RELATED"/>
    <property type="match status" value="1"/>
</dbReference>
<proteinExistence type="predicted"/>
<evidence type="ECO:0000313" key="2">
    <source>
        <dbReference type="EMBL" id="GAA1557443.1"/>
    </source>
</evidence>
<dbReference type="InterPro" id="IPR050266">
    <property type="entry name" value="AB_hydrolase_sf"/>
</dbReference>
<accession>A0ABN2CGU9</accession>
<dbReference type="EMBL" id="BAAANC010000004">
    <property type="protein sequence ID" value="GAA1557443.1"/>
    <property type="molecule type" value="Genomic_DNA"/>
</dbReference>
<evidence type="ECO:0000259" key="1">
    <source>
        <dbReference type="Pfam" id="PF00561"/>
    </source>
</evidence>
<reference evidence="2 3" key="1">
    <citation type="journal article" date="2019" name="Int. J. Syst. Evol. Microbiol.">
        <title>The Global Catalogue of Microorganisms (GCM) 10K type strain sequencing project: providing services to taxonomists for standard genome sequencing and annotation.</title>
        <authorList>
            <consortium name="The Broad Institute Genomics Platform"/>
            <consortium name="The Broad Institute Genome Sequencing Center for Infectious Disease"/>
            <person name="Wu L."/>
            <person name="Ma J."/>
        </authorList>
    </citation>
    <scope>NUCLEOTIDE SEQUENCE [LARGE SCALE GENOMIC DNA]</scope>
    <source>
        <strain evidence="2 3">JCM 14303</strain>
    </source>
</reference>
<organism evidence="2 3">
    <name type="scientific">Kribbella lupini</name>
    <dbReference type="NCBI Taxonomy" id="291602"/>
    <lineage>
        <taxon>Bacteria</taxon>
        <taxon>Bacillati</taxon>
        <taxon>Actinomycetota</taxon>
        <taxon>Actinomycetes</taxon>
        <taxon>Propionibacteriales</taxon>
        <taxon>Kribbellaceae</taxon>
        <taxon>Kribbella</taxon>
    </lineage>
</organism>
<evidence type="ECO:0000313" key="3">
    <source>
        <dbReference type="Proteomes" id="UP001500363"/>
    </source>
</evidence>
<feature type="domain" description="AB hydrolase-1" evidence="1">
    <location>
        <begin position="22"/>
        <end position="263"/>
    </location>
</feature>
<dbReference type="Gene3D" id="3.40.50.1820">
    <property type="entry name" value="alpha/beta hydrolase"/>
    <property type="match status" value="1"/>
</dbReference>
<comment type="caution">
    <text evidence="2">The sequence shown here is derived from an EMBL/GenBank/DDBJ whole genome shotgun (WGS) entry which is preliminary data.</text>
</comment>
<dbReference type="PANTHER" id="PTHR43798">
    <property type="entry name" value="MONOACYLGLYCEROL LIPASE"/>
    <property type="match status" value="1"/>
</dbReference>
<dbReference type="Pfam" id="PF00561">
    <property type="entry name" value="Abhydrolase_1"/>
    <property type="match status" value="1"/>
</dbReference>
<dbReference type="InterPro" id="IPR029058">
    <property type="entry name" value="AB_hydrolase_fold"/>
</dbReference>
<name>A0ABN2CGU9_9ACTN</name>
<keyword evidence="3" id="KW-1185">Reference proteome</keyword>
<sequence>MPTFTADDGTELAYHLIGDGDPLVCVPGGPMQASAYLGDLGGLCLARQLVRLDLRGTGDSAIPADSTSYQVNRQVADLEALRTHLGLEQLDLLAHSAGTNLAALYLAEHPDRVRRYAAISPSAFAVGLTITAEMRLEAARQRSAEPWFPGAYAALEQITSGTFTDNLWEAIRPFSHGRWDDAAQALEATTPAQQNEEAAAVYASELVPDAGRPAAFSGPVLVVSGQTDVGTPPAFATAYAELFPDATLTVQPASGHFPWLDDPAAFAATVNGFFSRG</sequence>
<gene>
    <name evidence="2" type="ORF">GCM10009741_72770</name>
</gene>
<keyword evidence="2" id="KW-0378">Hydrolase</keyword>
<protein>
    <submittedName>
        <fullName evidence="2">Alpha/beta hydrolase</fullName>
    </submittedName>
</protein>